<dbReference type="InterPro" id="IPR005543">
    <property type="entry name" value="PASTA_dom"/>
</dbReference>
<evidence type="ECO:0000313" key="4">
    <source>
        <dbReference type="EMBL" id="MBW2939130.1"/>
    </source>
</evidence>
<feature type="transmembrane region" description="Helical" evidence="2">
    <location>
        <begin position="12"/>
        <end position="34"/>
    </location>
</feature>
<evidence type="ECO:0000313" key="5">
    <source>
        <dbReference type="Proteomes" id="UP001138686"/>
    </source>
</evidence>
<gene>
    <name evidence="4" type="ORF">KXJ69_13520</name>
</gene>
<dbReference type="SUPFAM" id="SSF54184">
    <property type="entry name" value="Penicillin-binding protein 2x (pbp-2x), c-terminal domain"/>
    <property type="match status" value="1"/>
</dbReference>
<dbReference type="SMART" id="SM00740">
    <property type="entry name" value="PASTA"/>
    <property type="match status" value="2"/>
</dbReference>
<keyword evidence="2" id="KW-0472">Membrane</keyword>
<evidence type="ECO:0000259" key="3">
    <source>
        <dbReference type="PROSITE" id="PS51178"/>
    </source>
</evidence>
<dbReference type="AlphaFoldDB" id="A0A9X1FQX5"/>
<sequence>MSFLKFLFTKTFLKQLGYAVLVLFGLSLIILWWLRFSTNHGQQIEVPDLAKMTLEQAEEALDDLDLKLEVMDTTNYNPNFPYKTVIEQIPKAGKYVKENRKIYLSINRSGYPMIEVPPVVGKTMRQAEPTLKAVGFEIGKINYRRYIAKDEVLEISFEGKKINPGDKIQKTSVIDLVLGDGNGGLNREEVQEVQEELDVNSNTTEENGEN</sequence>
<keyword evidence="2" id="KW-0812">Transmembrane</keyword>
<feature type="region of interest" description="Disordered" evidence="1">
    <location>
        <begin position="190"/>
        <end position="210"/>
    </location>
</feature>
<protein>
    <submittedName>
        <fullName evidence="4">PASTA domain-containing protein</fullName>
    </submittedName>
</protein>
<name>A0A9X1FQX5_9FLAO</name>
<keyword evidence="2" id="KW-1133">Transmembrane helix</keyword>
<organism evidence="4 5">
    <name type="scientific">Halomarinibacterium sedimenti</name>
    <dbReference type="NCBI Taxonomy" id="2857106"/>
    <lineage>
        <taxon>Bacteria</taxon>
        <taxon>Pseudomonadati</taxon>
        <taxon>Bacteroidota</taxon>
        <taxon>Flavobacteriia</taxon>
        <taxon>Flavobacteriales</taxon>
        <taxon>Flavobacteriaceae</taxon>
        <taxon>Halomarinibacterium</taxon>
    </lineage>
</organism>
<dbReference type="RefSeq" id="WP_219053657.1">
    <property type="nucleotide sequence ID" value="NZ_JAHWDP010000010.1"/>
</dbReference>
<proteinExistence type="predicted"/>
<comment type="caution">
    <text evidence="4">The sequence shown here is derived from an EMBL/GenBank/DDBJ whole genome shotgun (WGS) entry which is preliminary data.</text>
</comment>
<dbReference type="Gene3D" id="3.30.10.20">
    <property type="match status" value="2"/>
</dbReference>
<dbReference type="Proteomes" id="UP001138686">
    <property type="component" value="Unassembled WGS sequence"/>
</dbReference>
<dbReference type="EMBL" id="JAHWDP010000010">
    <property type="protein sequence ID" value="MBW2939130.1"/>
    <property type="molecule type" value="Genomic_DNA"/>
</dbReference>
<dbReference type="CDD" id="cd06577">
    <property type="entry name" value="PASTA_pknB"/>
    <property type="match status" value="2"/>
</dbReference>
<reference evidence="4" key="1">
    <citation type="submission" date="2021-07" db="EMBL/GenBank/DDBJ databases">
        <title>Aureisphaera sp. CAU 1614 isolated from sea sediment.</title>
        <authorList>
            <person name="Kim W."/>
        </authorList>
    </citation>
    <scope>NUCLEOTIDE SEQUENCE</scope>
    <source>
        <strain evidence="4">CAU 1614</strain>
    </source>
</reference>
<accession>A0A9X1FQX5</accession>
<dbReference type="PROSITE" id="PS51178">
    <property type="entry name" value="PASTA"/>
    <property type="match status" value="1"/>
</dbReference>
<evidence type="ECO:0000256" key="1">
    <source>
        <dbReference type="SAM" id="MobiDB-lite"/>
    </source>
</evidence>
<dbReference type="Pfam" id="PF03793">
    <property type="entry name" value="PASTA"/>
    <property type="match status" value="2"/>
</dbReference>
<feature type="domain" description="PASTA" evidence="3">
    <location>
        <begin position="41"/>
        <end position="108"/>
    </location>
</feature>
<feature type="compositionally biased region" description="Polar residues" evidence="1">
    <location>
        <begin position="199"/>
        <end position="210"/>
    </location>
</feature>
<evidence type="ECO:0000256" key="2">
    <source>
        <dbReference type="SAM" id="Phobius"/>
    </source>
</evidence>
<keyword evidence="5" id="KW-1185">Reference proteome</keyword>